<reference evidence="7" key="1">
    <citation type="submission" date="2025-08" db="UniProtKB">
        <authorList>
            <consortium name="RefSeq"/>
        </authorList>
    </citation>
    <scope>IDENTIFICATION</scope>
</reference>
<dbReference type="AlphaFoldDB" id="A0A6P3XI34"/>
<dbReference type="Proteomes" id="UP000515204">
    <property type="component" value="Unplaced"/>
</dbReference>
<gene>
    <name evidence="7" type="primary">LOC106746262</name>
</gene>
<dbReference type="KEGG" id="dqu:106746262"/>
<dbReference type="GeneID" id="106746262"/>
<dbReference type="PANTHER" id="PTHR48043">
    <property type="entry name" value="EG:EG0003.4 PROTEIN-RELATED"/>
    <property type="match status" value="1"/>
</dbReference>
<evidence type="ECO:0000256" key="2">
    <source>
        <dbReference type="ARBA" id="ARBA00022676"/>
    </source>
</evidence>
<dbReference type="InterPro" id="IPR035595">
    <property type="entry name" value="UDP_glycos_trans_CS"/>
</dbReference>
<keyword evidence="5" id="KW-0472">Membrane</keyword>
<dbReference type="InterPro" id="IPR002213">
    <property type="entry name" value="UDP_glucos_trans"/>
</dbReference>
<sequence>MTRDISRRRIYLSTVYLLTVVVVVFSSSSVCSAAVYDGDTFVNMTKSSLKILGIFGHFGKSHFDVFKPLMEELARRGHRVTVVSHFPRSEDAKAKEPLPTYKDISIYDPDHGVYLDVVDIHMIKHNILQPAYELMFLSFMADMACKTGLRHPAVREFLRSDEEFDLIIIETFNTDCFLGFVHKFKAPYITISTHQIMPWVNSDMGNEDNPSYIPITLLGLNKPMNFLSRLYNMLSLSIAKVAYNCWFRFRDQSVANEAFGPDLPSLKEIARQTQALLVNTHNSLHGSVPKLPNIVEIGGIHIPTQVKPLPEDIAEFLDNAHQGVLYFNLGSMIKMSTIPREKLDVLLNVLGSIPRKVLLKWENEVLPRKLDNVMVKKWIPQFDVLNHPNVKCYLGHGGLLGLSESIYVGVPMILMPMFGDQFHNVAAAKNRGIAEMVAFNNLDEHSLRLALDKVFNDTSYSENVQRLSKAYRDRPATPLETAVWWTEYIARGNGGPYLHSYGADLAWYQYHHIDVVLVLIIVVALFVYILFRLIKLLSCLLHAVKEVYISATKPTNKWKKEN</sequence>
<dbReference type="FunFam" id="3.40.50.2000:FF:000050">
    <property type="entry name" value="UDP-glucuronosyltransferase"/>
    <property type="match status" value="1"/>
</dbReference>
<evidence type="ECO:0000256" key="5">
    <source>
        <dbReference type="SAM" id="Phobius"/>
    </source>
</evidence>
<dbReference type="Pfam" id="PF00201">
    <property type="entry name" value="UDPGT"/>
    <property type="match status" value="1"/>
</dbReference>
<keyword evidence="2 4" id="KW-0328">Glycosyltransferase</keyword>
<comment type="similarity">
    <text evidence="1 4">Belongs to the UDP-glycosyltransferase family.</text>
</comment>
<dbReference type="Gene3D" id="3.40.50.2000">
    <property type="entry name" value="Glycogen Phosphorylase B"/>
    <property type="match status" value="2"/>
</dbReference>
<dbReference type="OrthoDB" id="5835829at2759"/>
<dbReference type="CDD" id="cd03784">
    <property type="entry name" value="GT1_Gtf-like"/>
    <property type="match status" value="1"/>
</dbReference>
<keyword evidence="6" id="KW-1185">Reference proteome</keyword>
<protein>
    <submittedName>
        <fullName evidence="7">UDP-glucuronosyltransferase 2A3-like</fullName>
    </submittedName>
</protein>
<dbReference type="PANTHER" id="PTHR48043:SF114">
    <property type="entry name" value="IP04436P-RELATED"/>
    <property type="match status" value="1"/>
</dbReference>
<evidence type="ECO:0000256" key="1">
    <source>
        <dbReference type="ARBA" id="ARBA00009995"/>
    </source>
</evidence>
<keyword evidence="5" id="KW-1133">Transmembrane helix</keyword>
<dbReference type="GO" id="GO:0008194">
    <property type="term" value="F:UDP-glycosyltransferase activity"/>
    <property type="evidence" value="ECO:0007669"/>
    <property type="project" value="InterPro"/>
</dbReference>
<keyword evidence="3 4" id="KW-0808">Transferase</keyword>
<accession>A0A6P3XI34</accession>
<organism evidence="6 7">
    <name type="scientific">Dinoponera quadriceps</name>
    <name type="common">South American ant</name>
    <dbReference type="NCBI Taxonomy" id="609295"/>
    <lineage>
        <taxon>Eukaryota</taxon>
        <taxon>Metazoa</taxon>
        <taxon>Ecdysozoa</taxon>
        <taxon>Arthropoda</taxon>
        <taxon>Hexapoda</taxon>
        <taxon>Insecta</taxon>
        <taxon>Pterygota</taxon>
        <taxon>Neoptera</taxon>
        <taxon>Endopterygota</taxon>
        <taxon>Hymenoptera</taxon>
        <taxon>Apocrita</taxon>
        <taxon>Aculeata</taxon>
        <taxon>Formicoidea</taxon>
        <taxon>Formicidae</taxon>
        <taxon>Ponerinae</taxon>
        <taxon>Ponerini</taxon>
        <taxon>Dinoponera</taxon>
    </lineage>
</organism>
<proteinExistence type="inferred from homology"/>
<dbReference type="RefSeq" id="XP_014478126.1">
    <property type="nucleotide sequence ID" value="XM_014622640.1"/>
</dbReference>
<evidence type="ECO:0000313" key="6">
    <source>
        <dbReference type="Proteomes" id="UP000515204"/>
    </source>
</evidence>
<evidence type="ECO:0000256" key="4">
    <source>
        <dbReference type="RuleBase" id="RU003718"/>
    </source>
</evidence>
<dbReference type="InterPro" id="IPR050271">
    <property type="entry name" value="UDP-glycosyltransferase"/>
</dbReference>
<name>A0A6P3XI34_DINQU</name>
<dbReference type="PROSITE" id="PS00375">
    <property type="entry name" value="UDPGT"/>
    <property type="match status" value="1"/>
</dbReference>
<evidence type="ECO:0000256" key="3">
    <source>
        <dbReference type="ARBA" id="ARBA00022679"/>
    </source>
</evidence>
<feature type="transmembrane region" description="Helical" evidence="5">
    <location>
        <begin position="510"/>
        <end position="531"/>
    </location>
</feature>
<dbReference type="SUPFAM" id="SSF53756">
    <property type="entry name" value="UDP-Glycosyltransferase/glycogen phosphorylase"/>
    <property type="match status" value="1"/>
</dbReference>
<keyword evidence="5" id="KW-0812">Transmembrane</keyword>
<evidence type="ECO:0000313" key="7">
    <source>
        <dbReference type="RefSeq" id="XP_014478126.1"/>
    </source>
</evidence>